<keyword evidence="2" id="KW-0378">Hydrolase</keyword>
<evidence type="ECO:0000313" key="9">
    <source>
        <dbReference type="EMBL" id="QID16402.1"/>
    </source>
</evidence>
<dbReference type="CDD" id="cd03112">
    <property type="entry name" value="CobW-like"/>
    <property type="match status" value="1"/>
</dbReference>
<evidence type="ECO:0000259" key="8">
    <source>
        <dbReference type="SMART" id="SM00833"/>
    </source>
</evidence>
<dbReference type="Gene3D" id="3.40.50.300">
    <property type="entry name" value="P-loop containing nucleotide triphosphate hydrolases"/>
    <property type="match status" value="1"/>
</dbReference>
<comment type="similarity">
    <text evidence="4">Belongs to the SIMIBI class G3E GTPase family. ZNG1 subfamily.</text>
</comment>
<dbReference type="InterPro" id="IPR036627">
    <property type="entry name" value="CobW-likC_sf"/>
</dbReference>
<keyword evidence="10" id="KW-1185">Reference proteome</keyword>
<sequence length="415" mass="45227">MASTTTTSANPTDRIPVTVLTGFLGAGKTTLLNQLVRQPDMANAAVLINEFGEVGLDHHLVDSVDENIVLLDSGCVCCSMQGDLVQALQTLSNRSSRRDIPPITRVLIETTGLADPAPVIYTLMEHEFVSARYVCDGIVTVVDATHGLAQLNRHREALRQASMADRLLITKTDLTDAATLAALEVRLEAVNPGTPRRIVRSGQIRSDMIFGAGIYTKGTASPEVATWLDKPSRGFRTPQRTAGTPAWRPGNAPGPRRAERHDLRVRSFVIELPATVPWYGFAATMGRILDTHGDKLLRVKGLVAVYGTETQPLVIHCVQNVAYPAVRLDAWPPGEAFADRHGRMVFIVQDLSEADEAGIRAALAHLPADSVAARTVAASPWLPTKCWLSQWVATTSLPSYQVDGWIVQTRRPRRL</sequence>
<name>A0A6C1AYG0_9RHOO</name>
<evidence type="ECO:0000256" key="6">
    <source>
        <dbReference type="ARBA" id="ARBA00049117"/>
    </source>
</evidence>
<proteinExistence type="inferred from homology"/>
<evidence type="ECO:0000313" key="10">
    <source>
        <dbReference type="Proteomes" id="UP000501991"/>
    </source>
</evidence>
<evidence type="ECO:0000256" key="5">
    <source>
        <dbReference type="ARBA" id="ARBA00045658"/>
    </source>
</evidence>
<feature type="region of interest" description="Disordered" evidence="7">
    <location>
        <begin position="230"/>
        <end position="257"/>
    </location>
</feature>
<dbReference type="Proteomes" id="UP000501991">
    <property type="component" value="Chromosome"/>
</dbReference>
<evidence type="ECO:0000256" key="3">
    <source>
        <dbReference type="ARBA" id="ARBA00023186"/>
    </source>
</evidence>
<dbReference type="SMART" id="SM00833">
    <property type="entry name" value="CobW_C"/>
    <property type="match status" value="1"/>
</dbReference>
<dbReference type="InterPro" id="IPR011629">
    <property type="entry name" value="CobW-like_C"/>
</dbReference>
<dbReference type="SUPFAM" id="SSF90002">
    <property type="entry name" value="Hypothetical protein YjiA, C-terminal domain"/>
    <property type="match status" value="1"/>
</dbReference>
<dbReference type="InterPro" id="IPR027417">
    <property type="entry name" value="P-loop_NTPase"/>
</dbReference>
<evidence type="ECO:0000256" key="7">
    <source>
        <dbReference type="SAM" id="MobiDB-lite"/>
    </source>
</evidence>
<evidence type="ECO:0000256" key="2">
    <source>
        <dbReference type="ARBA" id="ARBA00022801"/>
    </source>
</evidence>
<dbReference type="GO" id="GO:0000166">
    <property type="term" value="F:nucleotide binding"/>
    <property type="evidence" value="ECO:0007669"/>
    <property type="project" value="UniProtKB-KW"/>
</dbReference>
<accession>A0A6C1AYG0</accession>
<dbReference type="GO" id="GO:0016787">
    <property type="term" value="F:hydrolase activity"/>
    <property type="evidence" value="ECO:0007669"/>
    <property type="project" value="UniProtKB-KW"/>
</dbReference>
<keyword evidence="1" id="KW-0547">Nucleotide-binding</keyword>
<dbReference type="PANTHER" id="PTHR13748">
    <property type="entry name" value="COBW-RELATED"/>
    <property type="match status" value="1"/>
</dbReference>
<gene>
    <name evidence="9" type="ORF">G3580_01425</name>
</gene>
<dbReference type="GO" id="GO:0005737">
    <property type="term" value="C:cytoplasm"/>
    <property type="evidence" value="ECO:0007669"/>
    <property type="project" value="TreeGrafter"/>
</dbReference>
<dbReference type="PANTHER" id="PTHR13748:SF62">
    <property type="entry name" value="COBW DOMAIN-CONTAINING PROTEIN"/>
    <property type="match status" value="1"/>
</dbReference>
<comment type="function">
    <text evidence="5">Zinc chaperone that directly transfers zinc cofactor to target proteins, thereby activating them. Zinc is transferred from the CXCC motif in the GTPase domain to the zinc binding site in target proteins in a process requiring GTP hydrolysis.</text>
</comment>
<dbReference type="EMBL" id="CP048836">
    <property type="protein sequence ID" value="QID16402.1"/>
    <property type="molecule type" value="Genomic_DNA"/>
</dbReference>
<dbReference type="SUPFAM" id="SSF52540">
    <property type="entry name" value="P-loop containing nucleoside triphosphate hydrolases"/>
    <property type="match status" value="1"/>
</dbReference>
<dbReference type="KEGG" id="azq:G3580_01425"/>
<dbReference type="InterPro" id="IPR051316">
    <property type="entry name" value="Zinc-reg_GTPase_activator"/>
</dbReference>
<dbReference type="AlphaFoldDB" id="A0A6C1AYG0"/>
<organism evidence="9 10">
    <name type="scientific">Nitrogeniibacter mangrovi</name>
    <dbReference type="NCBI Taxonomy" id="2016596"/>
    <lineage>
        <taxon>Bacteria</taxon>
        <taxon>Pseudomonadati</taxon>
        <taxon>Pseudomonadota</taxon>
        <taxon>Betaproteobacteria</taxon>
        <taxon>Rhodocyclales</taxon>
        <taxon>Zoogloeaceae</taxon>
        <taxon>Nitrogeniibacter</taxon>
    </lineage>
</organism>
<dbReference type="Gene3D" id="3.30.1220.10">
    <property type="entry name" value="CobW-like, C-terminal domain"/>
    <property type="match status" value="1"/>
</dbReference>
<feature type="domain" description="CobW C-terminal" evidence="8">
    <location>
        <begin position="265"/>
        <end position="367"/>
    </location>
</feature>
<reference evidence="9 10" key="1">
    <citation type="submission" date="2020-02" db="EMBL/GenBank/DDBJ databases">
        <title>Nitrogenibacter mangrovi gen. nov., sp. nov. isolated from mangrove sediment, a denitrifying betaproteobacterium.</title>
        <authorList>
            <person name="Liao H."/>
            <person name="Tian Y."/>
        </authorList>
    </citation>
    <scope>NUCLEOTIDE SEQUENCE [LARGE SCALE GENOMIC DNA]</scope>
    <source>
        <strain evidence="9 10">M9-3-2</strain>
    </source>
</reference>
<dbReference type="Pfam" id="PF02492">
    <property type="entry name" value="cobW"/>
    <property type="match status" value="1"/>
</dbReference>
<evidence type="ECO:0000256" key="4">
    <source>
        <dbReference type="ARBA" id="ARBA00034320"/>
    </source>
</evidence>
<dbReference type="InterPro" id="IPR003495">
    <property type="entry name" value="CobW/HypB/UreG_nucleotide-bd"/>
</dbReference>
<dbReference type="Pfam" id="PF07683">
    <property type="entry name" value="CobW_C"/>
    <property type="match status" value="1"/>
</dbReference>
<protein>
    <submittedName>
        <fullName evidence="9">GTP-binding protein</fullName>
    </submittedName>
</protein>
<dbReference type="RefSeq" id="WP_173763571.1">
    <property type="nucleotide sequence ID" value="NZ_CP048836.1"/>
</dbReference>
<keyword evidence="3" id="KW-0143">Chaperone</keyword>
<evidence type="ECO:0000256" key="1">
    <source>
        <dbReference type="ARBA" id="ARBA00022741"/>
    </source>
</evidence>
<comment type="catalytic activity">
    <reaction evidence="6">
        <text>GTP + H2O = GDP + phosphate + H(+)</text>
        <dbReference type="Rhea" id="RHEA:19669"/>
        <dbReference type="ChEBI" id="CHEBI:15377"/>
        <dbReference type="ChEBI" id="CHEBI:15378"/>
        <dbReference type="ChEBI" id="CHEBI:37565"/>
        <dbReference type="ChEBI" id="CHEBI:43474"/>
        <dbReference type="ChEBI" id="CHEBI:58189"/>
    </reaction>
    <physiologicalReaction direction="left-to-right" evidence="6">
        <dbReference type="Rhea" id="RHEA:19670"/>
    </physiologicalReaction>
</comment>